<reference evidence="1" key="1">
    <citation type="submission" date="2019-11" db="EMBL/GenBank/DDBJ databases">
        <authorList>
            <person name="Li J."/>
        </authorList>
    </citation>
    <scope>NUCLEOTIDE SEQUENCE</scope>
    <source>
        <strain evidence="1">B6B</strain>
    </source>
</reference>
<dbReference type="RefSeq" id="WP_153735245.1">
    <property type="nucleotide sequence ID" value="NZ_WJNG01000002.1"/>
</dbReference>
<keyword evidence="2" id="KW-1185">Reference proteome</keyword>
<dbReference type="EMBL" id="WJNG01000002">
    <property type="protein sequence ID" value="MRH41607.1"/>
    <property type="molecule type" value="Genomic_DNA"/>
</dbReference>
<dbReference type="Proteomes" id="UP000799092">
    <property type="component" value="Unassembled WGS sequence"/>
</dbReference>
<protein>
    <submittedName>
        <fullName evidence="1">Uncharacterized protein</fullName>
    </submittedName>
</protein>
<dbReference type="OrthoDB" id="9781481at2"/>
<name>A0A6A8DFH3_9BACI</name>
<evidence type="ECO:0000313" key="2">
    <source>
        <dbReference type="Proteomes" id="UP000799092"/>
    </source>
</evidence>
<comment type="caution">
    <text evidence="1">The sequence shown here is derived from an EMBL/GenBank/DDBJ whole genome shotgun (WGS) entry which is preliminary data.</text>
</comment>
<gene>
    <name evidence="1" type="ORF">GH741_02835</name>
</gene>
<sequence>MKVILTRKTDNVFGAVWLATLVLTYKELVFRKNENIYFKQVDIQKLAQELCSKKVQSARISQWCNGDYHENNYNYLRALGSKRRLTTAGEFNGKKEYPDRLFEPGTVILEIGGNKITYGDLVEWYRGTYSKIDN</sequence>
<dbReference type="AlphaFoldDB" id="A0A6A8DFH3"/>
<organism evidence="1 2">
    <name type="scientific">Aquibacillus halophilus</name>
    <dbReference type="NCBI Taxonomy" id="930132"/>
    <lineage>
        <taxon>Bacteria</taxon>
        <taxon>Bacillati</taxon>
        <taxon>Bacillota</taxon>
        <taxon>Bacilli</taxon>
        <taxon>Bacillales</taxon>
        <taxon>Bacillaceae</taxon>
        <taxon>Aquibacillus</taxon>
    </lineage>
</organism>
<evidence type="ECO:0000313" key="1">
    <source>
        <dbReference type="EMBL" id="MRH41607.1"/>
    </source>
</evidence>
<accession>A0A6A8DFH3</accession>
<proteinExistence type="predicted"/>